<evidence type="ECO:0000259" key="5">
    <source>
        <dbReference type="PROSITE" id="PS51077"/>
    </source>
</evidence>
<dbReference type="InterPro" id="IPR014757">
    <property type="entry name" value="Tscrpt_reg_IclR_C"/>
</dbReference>
<dbReference type="InterPro" id="IPR029016">
    <property type="entry name" value="GAF-like_dom_sf"/>
</dbReference>
<reference evidence="6 7" key="1">
    <citation type="submission" date="2020-03" db="EMBL/GenBank/DDBJ databases">
        <authorList>
            <person name="Sun Q."/>
        </authorList>
    </citation>
    <scope>NUCLEOTIDE SEQUENCE [LARGE SCALE GENOMIC DNA]</scope>
    <source>
        <strain evidence="6 7">JC162</strain>
    </source>
</reference>
<protein>
    <submittedName>
        <fullName evidence="6">Helix-turn-helix domain-containing protein</fullName>
    </submittedName>
</protein>
<keyword evidence="7" id="KW-1185">Reference proteome</keyword>
<accession>A0A848EM89</accession>
<evidence type="ECO:0000256" key="4">
    <source>
        <dbReference type="SAM" id="MobiDB-lite"/>
    </source>
</evidence>
<dbReference type="GO" id="GO:0003677">
    <property type="term" value="F:DNA binding"/>
    <property type="evidence" value="ECO:0007669"/>
    <property type="project" value="UniProtKB-KW"/>
</dbReference>
<dbReference type="EMBL" id="JABBKX010000017">
    <property type="protein sequence ID" value="NMJ44448.1"/>
    <property type="molecule type" value="Genomic_DNA"/>
</dbReference>
<evidence type="ECO:0000256" key="2">
    <source>
        <dbReference type="ARBA" id="ARBA00023125"/>
    </source>
</evidence>
<dbReference type="InterPro" id="IPR005471">
    <property type="entry name" value="Tscrpt_reg_IclR_N"/>
</dbReference>
<dbReference type="Proteomes" id="UP000548582">
    <property type="component" value="Unassembled WGS sequence"/>
</dbReference>
<dbReference type="Gene3D" id="3.30.450.40">
    <property type="match status" value="1"/>
</dbReference>
<evidence type="ECO:0000256" key="3">
    <source>
        <dbReference type="ARBA" id="ARBA00023163"/>
    </source>
</evidence>
<dbReference type="RefSeq" id="WP_170056628.1">
    <property type="nucleotide sequence ID" value="NZ_JABBKX010000017.1"/>
</dbReference>
<keyword evidence="1" id="KW-0805">Transcription regulation</keyword>
<dbReference type="SUPFAM" id="SSF55781">
    <property type="entry name" value="GAF domain-like"/>
    <property type="match status" value="1"/>
</dbReference>
<keyword evidence="2" id="KW-0238">DNA-binding</keyword>
<dbReference type="PANTHER" id="PTHR30136:SF35">
    <property type="entry name" value="HTH-TYPE TRANSCRIPTIONAL REGULATOR RV1719"/>
    <property type="match status" value="1"/>
</dbReference>
<dbReference type="PROSITE" id="PS51077">
    <property type="entry name" value="HTH_ICLR"/>
    <property type="match status" value="1"/>
</dbReference>
<evidence type="ECO:0000313" key="7">
    <source>
        <dbReference type="Proteomes" id="UP000548582"/>
    </source>
</evidence>
<dbReference type="SUPFAM" id="SSF46785">
    <property type="entry name" value="Winged helix' DNA-binding domain"/>
    <property type="match status" value="1"/>
</dbReference>
<dbReference type="InterPro" id="IPR036388">
    <property type="entry name" value="WH-like_DNA-bd_sf"/>
</dbReference>
<name>A0A848EM89_9PROT</name>
<gene>
    <name evidence="6" type="ORF">GWK16_24600</name>
</gene>
<feature type="region of interest" description="Disordered" evidence="4">
    <location>
        <begin position="260"/>
        <end position="281"/>
    </location>
</feature>
<dbReference type="InterPro" id="IPR036390">
    <property type="entry name" value="WH_DNA-bd_sf"/>
</dbReference>
<feature type="domain" description="HTH iclR-type" evidence="5">
    <location>
        <begin position="11"/>
        <end position="73"/>
    </location>
</feature>
<evidence type="ECO:0000256" key="1">
    <source>
        <dbReference type="ARBA" id="ARBA00023015"/>
    </source>
</evidence>
<dbReference type="InterPro" id="IPR050707">
    <property type="entry name" value="HTH_MetabolicPath_Reg"/>
</dbReference>
<dbReference type="Pfam" id="PF09339">
    <property type="entry name" value="HTH_IclR"/>
    <property type="match status" value="1"/>
</dbReference>
<dbReference type="PANTHER" id="PTHR30136">
    <property type="entry name" value="HELIX-TURN-HELIX TRANSCRIPTIONAL REGULATOR, ICLR FAMILY"/>
    <property type="match status" value="1"/>
</dbReference>
<comment type="caution">
    <text evidence="6">The sequence shown here is derived from an EMBL/GenBank/DDBJ whole genome shotgun (WGS) entry which is preliminary data.</text>
</comment>
<organism evidence="6 7">
    <name type="scientific">Neoroseomonas marina</name>
    <dbReference type="NCBI Taxonomy" id="1232220"/>
    <lineage>
        <taxon>Bacteria</taxon>
        <taxon>Pseudomonadati</taxon>
        <taxon>Pseudomonadota</taxon>
        <taxon>Alphaproteobacteria</taxon>
        <taxon>Acetobacterales</taxon>
        <taxon>Acetobacteraceae</taxon>
        <taxon>Neoroseomonas</taxon>
    </lineage>
</organism>
<dbReference type="Gene3D" id="1.10.10.10">
    <property type="entry name" value="Winged helix-like DNA-binding domain superfamily/Winged helix DNA-binding domain"/>
    <property type="match status" value="1"/>
</dbReference>
<sequence length="281" mass="30315">MPKKRIAAAPVKSAKRVLEVFELFDKLRRPASVTDVATYLGYPASSAAVLLRSLVDLGYMKQDARGRRYAPTPRIALLGEWVGMATWGEGGISDLMKHVHAATGQVTILAGRLGLDVQYMAIIEPDSGDMTYMPGARRPLFHTAAGIAVVASYADAVIGQLVRHFNALHPPEKRVGLPSIMRAVEETRRRGYAKVVDKVRVGRGSVAMLLPLDPLQDRPIALSVSADTDILRREDATFIAAMREGLEGCWGAGKLSRWTRTASARPGGRSSSSPSGAGKAR</sequence>
<proteinExistence type="predicted"/>
<keyword evidence="3" id="KW-0804">Transcription</keyword>
<dbReference type="Pfam" id="PF01614">
    <property type="entry name" value="IclR_C"/>
    <property type="match status" value="1"/>
</dbReference>
<evidence type="ECO:0000313" key="6">
    <source>
        <dbReference type="EMBL" id="NMJ44448.1"/>
    </source>
</evidence>
<dbReference type="GO" id="GO:0003700">
    <property type="term" value="F:DNA-binding transcription factor activity"/>
    <property type="evidence" value="ECO:0007669"/>
    <property type="project" value="TreeGrafter"/>
</dbReference>
<dbReference type="AlphaFoldDB" id="A0A848EM89"/>
<dbReference type="GO" id="GO:0045892">
    <property type="term" value="P:negative regulation of DNA-templated transcription"/>
    <property type="evidence" value="ECO:0007669"/>
    <property type="project" value="TreeGrafter"/>
</dbReference>